<feature type="transmembrane region" description="Helical" evidence="5">
    <location>
        <begin position="244"/>
        <end position="265"/>
    </location>
</feature>
<dbReference type="AlphaFoldDB" id="A0A941IFU9"/>
<dbReference type="RefSeq" id="WP_212516580.1">
    <property type="nucleotide sequence ID" value="NZ_JAGSOH010000005.1"/>
</dbReference>
<protein>
    <submittedName>
        <fullName evidence="7">MFS transporter</fullName>
    </submittedName>
</protein>
<dbReference type="GO" id="GO:0005886">
    <property type="term" value="C:plasma membrane"/>
    <property type="evidence" value="ECO:0007669"/>
    <property type="project" value="UniProtKB-SubCell"/>
</dbReference>
<feature type="transmembrane region" description="Helical" evidence="5">
    <location>
        <begin position="343"/>
        <end position="363"/>
    </location>
</feature>
<evidence type="ECO:0000256" key="3">
    <source>
        <dbReference type="ARBA" id="ARBA00022989"/>
    </source>
</evidence>
<name>A0A941IFU9_9ACTN</name>
<dbReference type="Proteomes" id="UP000676325">
    <property type="component" value="Unassembled WGS sequence"/>
</dbReference>
<feature type="transmembrane region" description="Helical" evidence="5">
    <location>
        <begin position="90"/>
        <end position="110"/>
    </location>
</feature>
<accession>A0A941IFU9</accession>
<feature type="transmembrane region" description="Helical" evidence="5">
    <location>
        <begin position="60"/>
        <end position="78"/>
    </location>
</feature>
<organism evidence="7 8">
    <name type="scientific">Actinospica acidithermotolerans</name>
    <dbReference type="NCBI Taxonomy" id="2828514"/>
    <lineage>
        <taxon>Bacteria</taxon>
        <taxon>Bacillati</taxon>
        <taxon>Actinomycetota</taxon>
        <taxon>Actinomycetes</taxon>
        <taxon>Catenulisporales</taxon>
        <taxon>Actinospicaceae</taxon>
        <taxon>Actinospica</taxon>
    </lineage>
</organism>
<dbReference type="Pfam" id="PF07690">
    <property type="entry name" value="MFS_1"/>
    <property type="match status" value="1"/>
</dbReference>
<evidence type="ECO:0000256" key="1">
    <source>
        <dbReference type="ARBA" id="ARBA00004651"/>
    </source>
</evidence>
<comment type="subcellular location">
    <subcellularLocation>
        <location evidence="1">Cell membrane</location>
        <topology evidence="1">Multi-pass membrane protein</topology>
    </subcellularLocation>
</comment>
<dbReference type="PANTHER" id="PTHR23501:SF154">
    <property type="entry name" value="MULTIDRUG-EFFLUX TRANSPORTER RV1634-RELATED"/>
    <property type="match status" value="1"/>
</dbReference>
<reference evidence="7" key="1">
    <citation type="submission" date="2021-04" db="EMBL/GenBank/DDBJ databases">
        <title>Genome based classification of Actinospica acidithermotolerans sp. nov., an actinobacterium isolated from an Indonesian hot spring.</title>
        <authorList>
            <person name="Kusuma A.B."/>
            <person name="Putra K.E."/>
            <person name="Nafisah S."/>
            <person name="Loh J."/>
            <person name="Nouioui I."/>
            <person name="Goodfellow M."/>
        </authorList>
    </citation>
    <scope>NUCLEOTIDE SEQUENCE</scope>
    <source>
        <strain evidence="7">MGRD01-02</strain>
    </source>
</reference>
<feature type="transmembrane region" description="Helical" evidence="5">
    <location>
        <begin position="23"/>
        <end position="48"/>
    </location>
</feature>
<gene>
    <name evidence="7" type="ORF">KDK95_03890</name>
</gene>
<feature type="transmembrane region" description="Helical" evidence="5">
    <location>
        <begin position="116"/>
        <end position="137"/>
    </location>
</feature>
<evidence type="ECO:0000313" key="7">
    <source>
        <dbReference type="EMBL" id="MBR7825434.1"/>
    </source>
</evidence>
<keyword evidence="3 5" id="KW-1133">Transmembrane helix</keyword>
<keyword evidence="4 5" id="KW-0472">Membrane</keyword>
<dbReference type="InterPro" id="IPR011701">
    <property type="entry name" value="MFS"/>
</dbReference>
<evidence type="ECO:0000259" key="6">
    <source>
        <dbReference type="PROSITE" id="PS50850"/>
    </source>
</evidence>
<keyword evidence="2 5" id="KW-0812">Transmembrane</keyword>
<dbReference type="EMBL" id="JAGSOH010000005">
    <property type="protein sequence ID" value="MBR7825434.1"/>
    <property type="molecule type" value="Genomic_DNA"/>
</dbReference>
<evidence type="ECO:0000256" key="5">
    <source>
        <dbReference type="SAM" id="Phobius"/>
    </source>
</evidence>
<dbReference type="SUPFAM" id="SSF103473">
    <property type="entry name" value="MFS general substrate transporter"/>
    <property type="match status" value="1"/>
</dbReference>
<dbReference type="Gene3D" id="1.20.1250.20">
    <property type="entry name" value="MFS general substrate transporter like domains"/>
    <property type="match status" value="1"/>
</dbReference>
<evidence type="ECO:0000256" key="4">
    <source>
        <dbReference type="ARBA" id="ARBA00023136"/>
    </source>
</evidence>
<comment type="caution">
    <text evidence="7">The sequence shown here is derived from an EMBL/GenBank/DDBJ whole genome shotgun (WGS) entry which is preliminary data.</text>
</comment>
<feature type="transmembrane region" description="Helical" evidence="5">
    <location>
        <begin position="441"/>
        <end position="460"/>
    </location>
</feature>
<feature type="transmembrane region" description="Helical" evidence="5">
    <location>
        <begin position="220"/>
        <end position="238"/>
    </location>
</feature>
<feature type="transmembrane region" description="Helical" evidence="5">
    <location>
        <begin position="309"/>
        <end position="331"/>
    </location>
</feature>
<dbReference type="InterPro" id="IPR020846">
    <property type="entry name" value="MFS_dom"/>
</dbReference>
<feature type="transmembrane region" description="Helical" evidence="5">
    <location>
        <begin position="149"/>
        <end position="171"/>
    </location>
</feature>
<feature type="transmembrane region" description="Helical" evidence="5">
    <location>
        <begin position="277"/>
        <end position="297"/>
    </location>
</feature>
<keyword evidence="8" id="KW-1185">Reference proteome</keyword>
<dbReference type="PANTHER" id="PTHR23501">
    <property type="entry name" value="MAJOR FACILITATOR SUPERFAMILY"/>
    <property type="match status" value="1"/>
</dbReference>
<sequence length="466" mass="48119">MTTLSAAAPAQPAASESILSPRYLAVTIGFVASILLTAFEAMAVGAAMPVAVAKLHGLPYYSLAFSAYLTTSLLGMVLSGQRSDRSGPRLPCLGGIALFGVGLLTAGTATTMAQFVLGRAIQGLGGGLVIVALYVLVGRAYPEHLRGKAFSAMATCWVLPGAVGPVIAGVLTEDLSWRWIFLGTAVLIVIPLVLLAGPLRDLPRVEAAERDEAENARLRRIRVAAGVTALGAGLLELGSQEINLVGLILAPIAIALLVPSVPRLLPAGTLRARRGLPTVILMRGLMAGSYFGIEAFLPLMLEQHRGMSVTFAGLSLVTATVGWAISSWAINQPAVATRLSKPARVRTGIAVCGLSLIGDIVAVSTATPLWTVALAMGFASLGAGMAFPTVSLLTLELSEPEEQGTNSASLQVADGITSTLAIALGGSIYHAMSTDGSSGGVYVLLYALYIGIAAVAWMLAPRVRRA</sequence>
<feature type="domain" description="Major facilitator superfamily (MFS) profile" evidence="6">
    <location>
        <begin position="26"/>
        <end position="464"/>
    </location>
</feature>
<proteinExistence type="predicted"/>
<dbReference type="PROSITE" id="PS50850">
    <property type="entry name" value="MFS"/>
    <property type="match status" value="1"/>
</dbReference>
<evidence type="ECO:0000256" key="2">
    <source>
        <dbReference type="ARBA" id="ARBA00022692"/>
    </source>
</evidence>
<dbReference type="GO" id="GO:0022857">
    <property type="term" value="F:transmembrane transporter activity"/>
    <property type="evidence" value="ECO:0007669"/>
    <property type="project" value="InterPro"/>
</dbReference>
<evidence type="ECO:0000313" key="8">
    <source>
        <dbReference type="Proteomes" id="UP000676325"/>
    </source>
</evidence>
<dbReference type="PRINTS" id="PR01036">
    <property type="entry name" value="TCRTETB"/>
</dbReference>
<feature type="transmembrane region" description="Helical" evidence="5">
    <location>
        <begin position="177"/>
        <end position="199"/>
    </location>
</feature>
<dbReference type="InterPro" id="IPR036259">
    <property type="entry name" value="MFS_trans_sf"/>
</dbReference>